<dbReference type="InterPro" id="IPR011008">
    <property type="entry name" value="Dimeric_a/b-barrel"/>
</dbReference>
<dbReference type="AlphaFoldDB" id="A0A2K9LGE3"/>
<feature type="domain" description="ABM" evidence="1">
    <location>
        <begin position="2"/>
        <end position="91"/>
    </location>
</feature>
<evidence type="ECO:0000313" key="3">
    <source>
        <dbReference type="Proteomes" id="UP000235116"/>
    </source>
</evidence>
<organism evidence="2 3">
    <name type="scientific">Ketobacter alkanivorans</name>
    <dbReference type="NCBI Taxonomy" id="1917421"/>
    <lineage>
        <taxon>Bacteria</taxon>
        <taxon>Pseudomonadati</taxon>
        <taxon>Pseudomonadota</taxon>
        <taxon>Gammaproteobacteria</taxon>
        <taxon>Pseudomonadales</taxon>
        <taxon>Ketobacteraceae</taxon>
        <taxon>Ketobacter</taxon>
    </lineage>
</organism>
<dbReference type="SUPFAM" id="SSF54909">
    <property type="entry name" value="Dimeric alpha+beta barrel"/>
    <property type="match status" value="1"/>
</dbReference>
<name>A0A2K9LGE3_9GAMM</name>
<evidence type="ECO:0000313" key="2">
    <source>
        <dbReference type="EMBL" id="AUM11428.1"/>
    </source>
</evidence>
<keyword evidence="3" id="KW-1185">Reference proteome</keyword>
<evidence type="ECO:0000259" key="1">
    <source>
        <dbReference type="PROSITE" id="PS51725"/>
    </source>
</evidence>
<dbReference type="Proteomes" id="UP000235116">
    <property type="component" value="Chromosome"/>
</dbReference>
<dbReference type="Gene3D" id="3.30.70.100">
    <property type="match status" value="1"/>
</dbReference>
<dbReference type="KEGG" id="kak:Kalk_02865"/>
<protein>
    <recommendedName>
        <fullName evidence="1">ABM domain-containing protein</fullName>
    </recommendedName>
</protein>
<gene>
    <name evidence="2" type="ORF">Kalk_02865</name>
</gene>
<dbReference type="OrthoDB" id="4463721at2"/>
<dbReference type="InterPro" id="IPR007138">
    <property type="entry name" value="ABM_dom"/>
</dbReference>
<dbReference type="PROSITE" id="PS51725">
    <property type="entry name" value="ABM"/>
    <property type="match status" value="1"/>
</dbReference>
<dbReference type="EMBL" id="CP022684">
    <property type="protein sequence ID" value="AUM11428.1"/>
    <property type="molecule type" value="Genomic_DNA"/>
</dbReference>
<dbReference type="Pfam" id="PF03992">
    <property type="entry name" value="ABM"/>
    <property type="match status" value="1"/>
</dbReference>
<sequence>MIKVLIERTIAEGLEGNYEHTIVELLNHAEKSPGYLGGESYRDAKRPNHYVVISMWESINAWQLWFGSSARMEMQNKISMFLKEPECFTILEPCVYQSAKGLHQQS</sequence>
<reference evidence="3" key="1">
    <citation type="submission" date="2017-08" db="EMBL/GenBank/DDBJ databases">
        <title>Direct submision.</title>
        <authorList>
            <person name="Kim S.-J."/>
            <person name="Rhee S.-K."/>
        </authorList>
    </citation>
    <scope>NUCLEOTIDE SEQUENCE [LARGE SCALE GENOMIC DNA]</scope>
    <source>
        <strain evidence="3">GI5</strain>
    </source>
</reference>
<accession>A0A2K9LGE3</accession>
<dbReference type="RefSeq" id="WP_101892768.1">
    <property type="nucleotide sequence ID" value="NZ_CP022684.1"/>
</dbReference>
<proteinExistence type="predicted"/>